<keyword evidence="2" id="KW-1185">Reference proteome</keyword>
<protein>
    <submittedName>
        <fullName evidence="1">Uncharacterized protein</fullName>
    </submittedName>
</protein>
<comment type="caution">
    <text evidence="1">The sequence shown here is derived from an EMBL/GenBank/DDBJ whole genome shotgun (WGS) entry which is preliminary data.</text>
</comment>
<gene>
    <name evidence="1" type="ORF">ACCO45_013749</name>
</gene>
<name>A0ACC4D7G6_PURLI</name>
<sequence>MEVLWLRPFSTILSHGEKCTMKTLITALALAWKLAVGVDAKAKKLPITDEKWVYAISAKHQ</sequence>
<evidence type="ECO:0000313" key="1">
    <source>
        <dbReference type="EMBL" id="KAL3952032.1"/>
    </source>
</evidence>
<accession>A0ACC4D7G6</accession>
<dbReference type="Proteomes" id="UP001638806">
    <property type="component" value="Unassembled WGS sequence"/>
</dbReference>
<organism evidence="1 2">
    <name type="scientific">Purpureocillium lilacinum</name>
    <name type="common">Paecilomyces lilacinus</name>
    <dbReference type="NCBI Taxonomy" id="33203"/>
    <lineage>
        <taxon>Eukaryota</taxon>
        <taxon>Fungi</taxon>
        <taxon>Dikarya</taxon>
        <taxon>Ascomycota</taxon>
        <taxon>Pezizomycotina</taxon>
        <taxon>Sordariomycetes</taxon>
        <taxon>Hypocreomycetidae</taxon>
        <taxon>Hypocreales</taxon>
        <taxon>Ophiocordycipitaceae</taxon>
        <taxon>Purpureocillium</taxon>
    </lineage>
</organism>
<dbReference type="EMBL" id="JBGNUJ010000013">
    <property type="protein sequence ID" value="KAL3952032.1"/>
    <property type="molecule type" value="Genomic_DNA"/>
</dbReference>
<reference evidence="1" key="1">
    <citation type="submission" date="2024-12" db="EMBL/GenBank/DDBJ databases">
        <title>Comparative genomics and development of molecular markers within Purpureocillium lilacinum and among Purpureocillium species.</title>
        <authorList>
            <person name="Yeh Z.-Y."/>
            <person name="Ni N.-T."/>
            <person name="Lo P.-H."/>
            <person name="Mushyakhwo K."/>
            <person name="Lin C.-F."/>
            <person name="Nai Y.-S."/>
        </authorList>
    </citation>
    <scope>NUCLEOTIDE SEQUENCE</scope>
    <source>
        <strain evidence="1">NCHU-NPUST-175</strain>
    </source>
</reference>
<evidence type="ECO:0000313" key="2">
    <source>
        <dbReference type="Proteomes" id="UP001638806"/>
    </source>
</evidence>
<proteinExistence type="predicted"/>